<dbReference type="AlphaFoldDB" id="A0A6B0TUA7"/>
<comment type="similarity">
    <text evidence="5">Belongs to the autoinducer synthase family.</text>
</comment>
<gene>
    <name evidence="6" type="ORF">GSH16_03720</name>
</gene>
<evidence type="ECO:0000313" key="7">
    <source>
        <dbReference type="Proteomes" id="UP000436016"/>
    </source>
</evidence>
<accession>A0A6B0TUA7</accession>
<protein>
    <submittedName>
        <fullName evidence="6">GNAT family N-acetyltransferase</fullName>
    </submittedName>
</protein>
<dbReference type="RefSeq" id="WP_160852026.1">
    <property type="nucleotide sequence ID" value="NZ_WUWG01000001.1"/>
</dbReference>
<dbReference type="PANTHER" id="PTHR39322">
    <property type="entry name" value="ACYL-HOMOSERINE-LACTONE SYNTHASE"/>
    <property type="match status" value="1"/>
</dbReference>
<keyword evidence="2 6" id="KW-0808">Transferase</keyword>
<keyword evidence="1 5" id="KW-0673">Quorum sensing</keyword>
<keyword evidence="4 5" id="KW-0071">Autoinducer synthesis</keyword>
<proteinExistence type="inferred from homology"/>
<dbReference type="InterPro" id="IPR001690">
    <property type="entry name" value="Autoind_synthase"/>
</dbReference>
<dbReference type="Pfam" id="PF00765">
    <property type="entry name" value="Autoind_synth"/>
    <property type="match status" value="1"/>
</dbReference>
<evidence type="ECO:0000256" key="5">
    <source>
        <dbReference type="PROSITE-ProRule" id="PRU00533"/>
    </source>
</evidence>
<dbReference type="EMBL" id="WUWG01000001">
    <property type="protein sequence ID" value="MXU64543.1"/>
    <property type="molecule type" value="Genomic_DNA"/>
</dbReference>
<keyword evidence="7" id="KW-1185">Reference proteome</keyword>
<name>A0A6B0TUA7_9RHOB</name>
<dbReference type="GO" id="GO:0009372">
    <property type="term" value="P:quorum sensing"/>
    <property type="evidence" value="ECO:0007669"/>
    <property type="project" value="UniProtKB-UniRule"/>
</dbReference>
<dbReference type="InterPro" id="IPR016181">
    <property type="entry name" value="Acyl_CoA_acyltransferase"/>
</dbReference>
<dbReference type="PROSITE" id="PS51187">
    <property type="entry name" value="AUTOINDUCER_SYNTH_2"/>
    <property type="match status" value="1"/>
</dbReference>
<reference evidence="6 7" key="1">
    <citation type="submission" date="2019-12" db="EMBL/GenBank/DDBJ databases">
        <title>Strain KN286 was isolated from seawater, which was collected from Caroline Seamount in the tropical western Pacific.</title>
        <authorList>
            <person name="Wang Q."/>
        </authorList>
    </citation>
    <scope>NUCLEOTIDE SEQUENCE [LARGE SCALE GENOMIC DNA]</scope>
    <source>
        <strain evidence="6 7">KN286</strain>
    </source>
</reference>
<keyword evidence="3" id="KW-0949">S-adenosyl-L-methionine</keyword>
<evidence type="ECO:0000256" key="4">
    <source>
        <dbReference type="ARBA" id="ARBA00022929"/>
    </source>
</evidence>
<comment type="caution">
    <text evidence="6">The sequence shown here is derived from an EMBL/GenBank/DDBJ whole genome shotgun (WGS) entry which is preliminary data.</text>
</comment>
<evidence type="ECO:0000313" key="6">
    <source>
        <dbReference type="EMBL" id="MXU64543.1"/>
    </source>
</evidence>
<evidence type="ECO:0000256" key="3">
    <source>
        <dbReference type="ARBA" id="ARBA00022691"/>
    </source>
</evidence>
<evidence type="ECO:0000256" key="1">
    <source>
        <dbReference type="ARBA" id="ARBA00022654"/>
    </source>
</evidence>
<dbReference type="Gene3D" id="3.40.630.30">
    <property type="match status" value="1"/>
</dbReference>
<dbReference type="Proteomes" id="UP000436016">
    <property type="component" value="Unassembled WGS sequence"/>
</dbReference>
<dbReference type="SUPFAM" id="SSF55729">
    <property type="entry name" value="Acyl-CoA N-acyltransferases (Nat)"/>
    <property type="match status" value="1"/>
</dbReference>
<evidence type="ECO:0000256" key="2">
    <source>
        <dbReference type="ARBA" id="ARBA00022679"/>
    </source>
</evidence>
<organism evidence="6 7">
    <name type="scientific">Oceanomicrobium pacificus</name>
    <dbReference type="NCBI Taxonomy" id="2692916"/>
    <lineage>
        <taxon>Bacteria</taxon>
        <taxon>Pseudomonadati</taxon>
        <taxon>Pseudomonadota</taxon>
        <taxon>Alphaproteobacteria</taxon>
        <taxon>Rhodobacterales</taxon>
        <taxon>Paracoccaceae</taxon>
        <taxon>Oceanomicrobium</taxon>
    </lineage>
</organism>
<dbReference type="GO" id="GO:0007165">
    <property type="term" value="P:signal transduction"/>
    <property type="evidence" value="ECO:0007669"/>
    <property type="project" value="TreeGrafter"/>
</dbReference>
<dbReference type="PANTHER" id="PTHR39322:SF1">
    <property type="entry name" value="ISOVALERYL-HOMOSERINE LACTONE SYNTHASE"/>
    <property type="match status" value="1"/>
</dbReference>
<dbReference type="GO" id="GO:0016740">
    <property type="term" value="F:transferase activity"/>
    <property type="evidence" value="ECO:0007669"/>
    <property type="project" value="UniProtKB-KW"/>
</dbReference>
<sequence>MSFLGQNSFALDRFQVEYGDGTVSRVMSFDEVMACPVSRHYFQLRREVFVEAMEWDLPVTEAGEEIDQYDGDDAIYVITTKGGECVGGCRLMLTNAVRVGDDGQPVTYMIRDALEGRLRDIPEDVSQIKPVDPGVWEMTRVISQNPVTYKLFMAFVIDFMRSRGGEICIFLSRPASAPLCNRWGYEVYEVGPRVGLGRAQFVAVCCFLARPDVRQPYEAYKCPPRSLIERFGTPVAQATLDRLYAQPAE</sequence>